<reference evidence="1 2" key="1">
    <citation type="submission" date="2019-05" db="EMBL/GenBank/DDBJ databases">
        <title>Emergence of the Ug99 lineage of the wheat stem rust pathogen through somatic hybridization.</title>
        <authorList>
            <person name="Li F."/>
            <person name="Upadhyaya N.M."/>
            <person name="Sperschneider J."/>
            <person name="Matny O."/>
            <person name="Nguyen-Phuc H."/>
            <person name="Mago R."/>
            <person name="Raley C."/>
            <person name="Miller M.E."/>
            <person name="Silverstein K.A.T."/>
            <person name="Henningsen E."/>
            <person name="Hirsch C.D."/>
            <person name="Visser B."/>
            <person name="Pretorius Z.A."/>
            <person name="Steffenson B.J."/>
            <person name="Schwessinger B."/>
            <person name="Dodds P.N."/>
            <person name="Figueroa M."/>
        </authorList>
    </citation>
    <scope>NUCLEOTIDE SEQUENCE [LARGE SCALE GENOMIC DNA]</scope>
    <source>
        <strain evidence="1 2">Ug99</strain>
    </source>
</reference>
<dbReference type="Proteomes" id="UP000325313">
    <property type="component" value="Unassembled WGS sequence"/>
</dbReference>
<dbReference type="AlphaFoldDB" id="A0A5B0S682"/>
<accession>A0A5B0S682</accession>
<proteinExistence type="predicted"/>
<evidence type="ECO:0000313" key="2">
    <source>
        <dbReference type="Proteomes" id="UP000325313"/>
    </source>
</evidence>
<evidence type="ECO:0000313" key="1">
    <source>
        <dbReference type="EMBL" id="KAA1133297.1"/>
    </source>
</evidence>
<sequence>MQFIPHLRMVIGPGVQRAAQTRPGLGQAFYGIFYLGPARDDPIKGRVYSGCPSGACWAGPLRAELIPRSEPTPAPTPFATPPPQVLAPGSQLLKALVIIGLRAAHGRPVGSPISRPDPPGNVPARFEPIIILNPTY</sequence>
<gene>
    <name evidence="1" type="ORF">PGTUg99_020778</name>
</gene>
<dbReference type="EMBL" id="VDEP01000072">
    <property type="protein sequence ID" value="KAA1133297.1"/>
    <property type="molecule type" value="Genomic_DNA"/>
</dbReference>
<comment type="caution">
    <text evidence="1">The sequence shown here is derived from an EMBL/GenBank/DDBJ whole genome shotgun (WGS) entry which is preliminary data.</text>
</comment>
<organism evidence="1 2">
    <name type="scientific">Puccinia graminis f. sp. tritici</name>
    <dbReference type="NCBI Taxonomy" id="56615"/>
    <lineage>
        <taxon>Eukaryota</taxon>
        <taxon>Fungi</taxon>
        <taxon>Dikarya</taxon>
        <taxon>Basidiomycota</taxon>
        <taxon>Pucciniomycotina</taxon>
        <taxon>Pucciniomycetes</taxon>
        <taxon>Pucciniales</taxon>
        <taxon>Pucciniaceae</taxon>
        <taxon>Puccinia</taxon>
    </lineage>
</organism>
<name>A0A5B0S682_PUCGR</name>
<protein>
    <submittedName>
        <fullName evidence="1">Uncharacterized protein</fullName>
    </submittedName>
</protein>